<dbReference type="EMBL" id="UHIC01000001">
    <property type="protein sequence ID" value="SUO96444.1"/>
    <property type="molecule type" value="Genomic_DNA"/>
</dbReference>
<gene>
    <name evidence="2" type="ORF">NCTC13337_01866</name>
</gene>
<dbReference type="InterPro" id="IPR002798">
    <property type="entry name" value="SpoIIM-like"/>
</dbReference>
<feature type="transmembrane region" description="Helical" evidence="1">
    <location>
        <begin position="101"/>
        <end position="122"/>
    </location>
</feature>
<evidence type="ECO:0000256" key="1">
    <source>
        <dbReference type="SAM" id="Phobius"/>
    </source>
</evidence>
<dbReference type="Pfam" id="PF01944">
    <property type="entry name" value="SpoIIM"/>
    <property type="match status" value="1"/>
</dbReference>
<protein>
    <submittedName>
        <fullName evidence="2">Integral membrane protein DUF95</fullName>
    </submittedName>
</protein>
<sequence length="320" mass="36601">MNEKQFIEQHLSDWQWLNLFLSNPKPTLSQINTFPKRYRLLCTQLATAQANGFSYALINKLNDLAIRGHAKLYRQRRRFSTVISDYLSLDLPQTVRREWRWILLATLLFLLSIFIGMLSVWLNWGWMEAFSLHDKLTELYEPSAHARIGEAREGADDVTMWGYYIFNNTAISLKALAGGILAGLLTVYIVIFNGIMLGISFAFTASQNWLMPTFFPFIITHAAFELSALIFAAAVGFALASALLFPKRMSRKDNLQRRVKELFPLLPAVILFDIIAAAIEAFFSPRLLPIVIKLSVGITVWLLLIAYFLWMGRTRRATLN</sequence>
<organism evidence="2 3">
    <name type="scientific">Suttonella ornithocola</name>
    <dbReference type="NCBI Taxonomy" id="279832"/>
    <lineage>
        <taxon>Bacteria</taxon>
        <taxon>Pseudomonadati</taxon>
        <taxon>Pseudomonadota</taxon>
        <taxon>Gammaproteobacteria</taxon>
        <taxon>Cardiobacteriales</taxon>
        <taxon>Cardiobacteriaceae</taxon>
        <taxon>Suttonella</taxon>
    </lineage>
</organism>
<dbReference type="PANTHER" id="PTHR35337:SF1">
    <property type="entry name" value="SLR1478 PROTEIN"/>
    <property type="match status" value="1"/>
</dbReference>
<feature type="transmembrane region" description="Helical" evidence="1">
    <location>
        <begin position="265"/>
        <end position="284"/>
    </location>
</feature>
<feature type="transmembrane region" description="Helical" evidence="1">
    <location>
        <begin position="226"/>
        <end position="245"/>
    </location>
</feature>
<feature type="transmembrane region" description="Helical" evidence="1">
    <location>
        <begin position="290"/>
        <end position="310"/>
    </location>
</feature>
<feature type="transmembrane region" description="Helical" evidence="1">
    <location>
        <begin position="171"/>
        <end position="192"/>
    </location>
</feature>
<dbReference type="PANTHER" id="PTHR35337">
    <property type="entry name" value="SLR1478 PROTEIN"/>
    <property type="match status" value="1"/>
</dbReference>
<keyword evidence="1" id="KW-0812">Transmembrane</keyword>
<feature type="transmembrane region" description="Helical" evidence="1">
    <location>
        <begin position="199"/>
        <end position="220"/>
    </location>
</feature>
<evidence type="ECO:0000313" key="2">
    <source>
        <dbReference type="EMBL" id="SUO96444.1"/>
    </source>
</evidence>
<evidence type="ECO:0000313" key="3">
    <source>
        <dbReference type="Proteomes" id="UP000254601"/>
    </source>
</evidence>
<name>A0A380MW89_9GAMM</name>
<keyword evidence="1" id="KW-1133">Transmembrane helix</keyword>
<reference evidence="2 3" key="1">
    <citation type="submission" date="2018-06" db="EMBL/GenBank/DDBJ databases">
        <authorList>
            <consortium name="Pathogen Informatics"/>
            <person name="Doyle S."/>
        </authorList>
    </citation>
    <scope>NUCLEOTIDE SEQUENCE [LARGE SCALE GENOMIC DNA]</scope>
    <source>
        <strain evidence="2 3">NCTC13337</strain>
    </source>
</reference>
<keyword evidence="3" id="KW-1185">Reference proteome</keyword>
<proteinExistence type="predicted"/>
<keyword evidence="1" id="KW-0472">Membrane</keyword>
<accession>A0A380MW89</accession>
<dbReference type="RefSeq" id="WP_072576244.1">
    <property type="nucleotide sequence ID" value="NZ_LWHB01000059.1"/>
</dbReference>
<dbReference type="AlphaFoldDB" id="A0A380MW89"/>
<dbReference type="Proteomes" id="UP000254601">
    <property type="component" value="Unassembled WGS sequence"/>
</dbReference>
<dbReference type="OrthoDB" id="9792847at2"/>